<dbReference type="EMBL" id="CP014646">
    <property type="protein sequence ID" value="AMO38269.1"/>
    <property type="molecule type" value="Genomic_DNA"/>
</dbReference>
<dbReference type="SUPFAM" id="SSF51735">
    <property type="entry name" value="NAD(P)-binding Rossmann-fold domains"/>
    <property type="match status" value="1"/>
</dbReference>
<dbReference type="Pfam" id="PF01370">
    <property type="entry name" value="Epimerase"/>
    <property type="match status" value="1"/>
</dbReference>
<dbReference type="GO" id="GO:0016616">
    <property type="term" value="F:oxidoreductase activity, acting on the CH-OH group of donors, NAD or NADP as acceptor"/>
    <property type="evidence" value="ECO:0007669"/>
    <property type="project" value="TreeGrafter"/>
</dbReference>
<dbReference type="PANTHER" id="PTHR10366:SF564">
    <property type="entry name" value="STEROL-4-ALPHA-CARBOXYLATE 3-DEHYDROGENASE, DECARBOXYLATING"/>
    <property type="match status" value="1"/>
</dbReference>
<dbReference type="KEGG" id="thu:AC731_015795"/>
<keyword evidence="5" id="KW-1185">Reference proteome</keyword>
<dbReference type="InterPro" id="IPR001509">
    <property type="entry name" value="Epimerase_deHydtase"/>
</dbReference>
<evidence type="ECO:0000259" key="3">
    <source>
        <dbReference type="Pfam" id="PF01370"/>
    </source>
</evidence>
<comment type="similarity">
    <text evidence="2">Belongs to the NAD(P)-dependent epimerase/dehydratase family. Dihydroflavonol-4-reductase subfamily.</text>
</comment>
<dbReference type="Gene3D" id="3.40.50.720">
    <property type="entry name" value="NAD(P)-binding Rossmann-like Domain"/>
    <property type="match status" value="1"/>
</dbReference>
<evidence type="ECO:0000256" key="1">
    <source>
        <dbReference type="ARBA" id="ARBA00023002"/>
    </source>
</evidence>
<keyword evidence="1" id="KW-0560">Oxidoreductase</keyword>
<dbReference type="STRING" id="1134435.AC731_015795"/>
<evidence type="ECO:0000313" key="5">
    <source>
        <dbReference type="Proteomes" id="UP000036902"/>
    </source>
</evidence>
<evidence type="ECO:0000256" key="2">
    <source>
        <dbReference type="ARBA" id="ARBA00023445"/>
    </source>
</evidence>
<dbReference type="InterPro" id="IPR036291">
    <property type="entry name" value="NAD(P)-bd_dom_sf"/>
</dbReference>
<dbReference type="AlphaFoldDB" id="A0A127K8I8"/>
<dbReference type="Proteomes" id="UP000036902">
    <property type="component" value="Chromosome"/>
</dbReference>
<dbReference type="RefSeq" id="WP_048707480.1">
    <property type="nucleotide sequence ID" value="NZ_CP014646.1"/>
</dbReference>
<proteinExistence type="inferred from homology"/>
<gene>
    <name evidence="4" type="ORF">AC731_015795</name>
</gene>
<name>A0A127K8I8_9RHOO</name>
<sequence>MATIRKVVVTGGSGRVGTYVLRELMAQFDVTNADLVAGRVDTRYVQADVMNLDSLRQAFKGADAVVHLAAIDFDWKAAPEKYIDVNVRGTWHVLQAAAETGVSKVVLCSSISACGLSEMRPDWRPQSLQVDERHECRPVQAYSVSKLVMEQMGLSFVHGSNMDVICLRPLAVVMPESFAEYVKFVEAPDRNWLFYYVTAADVARGFRAALEVEGLRYGTFFLSADDTSRPEPTLEWYRSRFGELPELNNPRVFKQQPRASIFSSAKARDLLGWTPTSDYLELRKTWL</sequence>
<feature type="domain" description="NAD-dependent epimerase/dehydratase" evidence="3">
    <location>
        <begin position="7"/>
        <end position="176"/>
    </location>
</feature>
<dbReference type="PANTHER" id="PTHR10366">
    <property type="entry name" value="NAD DEPENDENT EPIMERASE/DEHYDRATASE"/>
    <property type="match status" value="1"/>
</dbReference>
<dbReference type="InterPro" id="IPR050425">
    <property type="entry name" value="NAD(P)_dehydrat-like"/>
</dbReference>
<protein>
    <submittedName>
        <fullName evidence="4">NAD-dependent dehydratase</fullName>
    </submittedName>
</protein>
<organism evidence="4 5">
    <name type="scientific">Thauera humireducens</name>
    <dbReference type="NCBI Taxonomy" id="1134435"/>
    <lineage>
        <taxon>Bacteria</taxon>
        <taxon>Pseudomonadati</taxon>
        <taxon>Pseudomonadota</taxon>
        <taxon>Betaproteobacteria</taxon>
        <taxon>Rhodocyclales</taxon>
        <taxon>Zoogloeaceae</taxon>
        <taxon>Thauera</taxon>
    </lineage>
</organism>
<evidence type="ECO:0000313" key="4">
    <source>
        <dbReference type="EMBL" id="AMO38269.1"/>
    </source>
</evidence>
<accession>A0A127K8I8</accession>
<reference evidence="5" key="1">
    <citation type="submission" date="2016-03" db="EMBL/GenBank/DDBJ databases">
        <authorList>
            <person name="Ma C."/>
            <person name="Zhou S."/>
            <person name="Yang G."/>
        </authorList>
    </citation>
    <scope>NUCLEOTIDE SEQUENCE [LARGE SCALE GENOMIC DNA]</scope>
    <source>
        <strain evidence="5">SgZ-1</strain>
    </source>
</reference>